<dbReference type="Gene3D" id="3.55.50.10">
    <property type="entry name" value="Baseplate protein-like domains"/>
    <property type="match status" value="1"/>
</dbReference>
<feature type="region of interest" description="Disordered" evidence="1">
    <location>
        <begin position="357"/>
        <end position="378"/>
    </location>
</feature>
<dbReference type="AlphaFoldDB" id="A0A089HV35"/>
<gene>
    <name evidence="2" type="ORF">PDUR_21740</name>
</gene>
<evidence type="ECO:0008006" key="4">
    <source>
        <dbReference type="Google" id="ProtNLM"/>
    </source>
</evidence>
<dbReference type="OrthoDB" id="95423at2"/>
<dbReference type="RefSeq" id="WP_042208028.1">
    <property type="nucleotide sequence ID" value="NZ_CP009288.1"/>
</dbReference>
<proteinExistence type="predicted"/>
<evidence type="ECO:0000313" key="2">
    <source>
        <dbReference type="EMBL" id="AIQ14233.1"/>
    </source>
</evidence>
<dbReference type="EMBL" id="CP009288">
    <property type="protein sequence ID" value="AIQ14233.1"/>
    <property type="molecule type" value="Genomic_DNA"/>
</dbReference>
<reference evidence="2 3" key="1">
    <citation type="submission" date="2014-08" db="EMBL/GenBank/DDBJ databases">
        <title>Comparative genomics of the Paenibacillus odorifer group.</title>
        <authorList>
            <person name="den Bakker H.C."/>
            <person name="Tsai Y.-C."/>
            <person name="Martin N."/>
            <person name="Korlach J."/>
            <person name="Wiedmann M."/>
        </authorList>
    </citation>
    <scope>NUCLEOTIDE SEQUENCE [LARGE SCALE GENOMIC DNA]</scope>
    <source>
        <strain evidence="2 3">DSM 1735</strain>
    </source>
</reference>
<dbReference type="SUPFAM" id="SSF69279">
    <property type="entry name" value="Phage tail proteins"/>
    <property type="match status" value="1"/>
</dbReference>
<organism evidence="2 3">
    <name type="scientific">Paenibacillus durus</name>
    <name type="common">Paenibacillus azotofixans</name>
    <dbReference type="NCBI Taxonomy" id="44251"/>
    <lineage>
        <taxon>Bacteria</taxon>
        <taxon>Bacillati</taxon>
        <taxon>Bacillota</taxon>
        <taxon>Bacilli</taxon>
        <taxon>Bacillales</taxon>
        <taxon>Paenibacillaceae</taxon>
        <taxon>Paenibacillus</taxon>
    </lineage>
</organism>
<dbReference type="eggNOG" id="COG3501">
    <property type="taxonomic scope" value="Bacteria"/>
</dbReference>
<sequence>MSTVSLTYGNLRIAPYELVSLQELTISKEMNDHARLTLTGIVPEDKKESYVEMTEADTTIEVSQVDEHGSAVPLFHGMVLNVGIKALRDVYYLEVEAVSHTYLLDVKKRKRSFQNHSMTYDQLLDLIAADYPGFDVMDEATGGASIGNFTMQYEETDWEFLKRLASRFYTSLMPASTFSYPKFYFGVLDSSSKGKLDNYHYIVGKKMADYHYHTANDGNTLGENDFMFYEVETDRILDIGNAIEFQGRLLYVSSTRSEMKNGLLKHRYILCSRQGLRQRKLYNERIIGASIQGTVIGIQKDTVQIHLYMDETQSKSGAHSFPYASMYTAEGSSGWYCMPEVGDHVRVYFPSSKEEEGVASSSVRQNSEEGETNKLGNPDMKVFRTAAGKELMMGPEEIVITGKDGEIFIRLNESGGIEISSSQMIKLIAKEDITIDAGQKVAISAKDEISLTCKESSLLMNGNTKIVGTELNTN</sequence>
<dbReference type="Proteomes" id="UP000029409">
    <property type="component" value="Chromosome"/>
</dbReference>
<dbReference type="KEGG" id="pdu:PDUR_21740"/>
<accession>A0A089HV35</accession>
<dbReference type="STRING" id="44251.PDUR_21740"/>
<dbReference type="Gene3D" id="2.30.110.50">
    <property type="match status" value="1"/>
</dbReference>
<protein>
    <recommendedName>
        <fullName evidence="4">Gp5/Type VI secretion system Vgr protein OB-fold domain-containing protein</fullName>
    </recommendedName>
</protein>
<evidence type="ECO:0000256" key="1">
    <source>
        <dbReference type="SAM" id="MobiDB-lite"/>
    </source>
</evidence>
<keyword evidence="3" id="KW-1185">Reference proteome</keyword>
<name>A0A089HV35_PAEDU</name>
<evidence type="ECO:0000313" key="3">
    <source>
        <dbReference type="Proteomes" id="UP000029409"/>
    </source>
</evidence>